<organism evidence="2 3">
    <name type="scientific">Feifania hominis</name>
    <dbReference type="NCBI Taxonomy" id="2763660"/>
    <lineage>
        <taxon>Bacteria</taxon>
        <taxon>Bacillati</taxon>
        <taxon>Bacillota</taxon>
        <taxon>Clostridia</taxon>
        <taxon>Eubacteriales</taxon>
        <taxon>Feifaniaceae</taxon>
        <taxon>Feifania</taxon>
    </lineage>
</organism>
<name>A0A926HVC8_9FIRM</name>
<dbReference type="CDD" id="cd02440">
    <property type="entry name" value="AdoMet_MTases"/>
    <property type="match status" value="1"/>
</dbReference>
<dbReference type="PANTHER" id="PTHR47739:SF1">
    <property type="entry name" value="TRNA1(VAL) (ADENINE(37)-N6)-METHYLTRANSFERASE"/>
    <property type="match status" value="1"/>
</dbReference>
<evidence type="ECO:0000313" key="2">
    <source>
        <dbReference type="EMBL" id="MBC8537198.1"/>
    </source>
</evidence>
<dbReference type="Gene3D" id="3.40.50.150">
    <property type="entry name" value="Vaccinia Virus protein VP39"/>
    <property type="match status" value="1"/>
</dbReference>
<dbReference type="InterPro" id="IPR050210">
    <property type="entry name" value="tRNA_Adenine-N(6)_MTase"/>
</dbReference>
<dbReference type="GO" id="GO:0008168">
    <property type="term" value="F:methyltransferase activity"/>
    <property type="evidence" value="ECO:0007669"/>
    <property type="project" value="UniProtKB-KW"/>
</dbReference>
<feature type="domain" description="Methyltransferase small" evidence="1">
    <location>
        <begin position="42"/>
        <end position="169"/>
    </location>
</feature>
<gene>
    <name evidence="2" type="ORF">H8695_10920</name>
</gene>
<dbReference type="InterPro" id="IPR029063">
    <property type="entry name" value="SAM-dependent_MTases_sf"/>
</dbReference>
<protein>
    <submittedName>
        <fullName evidence="2">Methyltransferase</fullName>
    </submittedName>
</protein>
<dbReference type="RefSeq" id="WP_249301614.1">
    <property type="nucleotide sequence ID" value="NZ_JACRSP010000005.1"/>
</dbReference>
<keyword evidence="2" id="KW-0808">Transferase</keyword>
<keyword evidence="3" id="KW-1185">Reference proteome</keyword>
<reference evidence="2" key="1">
    <citation type="submission" date="2020-08" db="EMBL/GenBank/DDBJ databases">
        <title>Genome public.</title>
        <authorList>
            <person name="Liu C."/>
            <person name="Sun Q."/>
        </authorList>
    </citation>
    <scope>NUCLEOTIDE SEQUENCE</scope>
    <source>
        <strain evidence="2">BX7</strain>
    </source>
</reference>
<dbReference type="EMBL" id="JACRSP010000005">
    <property type="protein sequence ID" value="MBC8537198.1"/>
    <property type="molecule type" value="Genomic_DNA"/>
</dbReference>
<dbReference type="GO" id="GO:0032259">
    <property type="term" value="P:methylation"/>
    <property type="evidence" value="ECO:0007669"/>
    <property type="project" value="UniProtKB-KW"/>
</dbReference>
<evidence type="ECO:0000313" key="3">
    <source>
        <dbReference type="Proteomes" id="UP000620366"/>
    </source>
</evidence>
<comment type="caution">
    <text evidence="2">The sequence shown here is derived from an EMBL/GenBank/DDBJ whole genome shotgun (WGS) entry which is preliminary data.</text>
</comment>
<evidence type="ECO:0000259" key="1">
    <source>
        <dbReference type="Pfam" id="PF05175"/>
    </source>
</evidence>
<proteinExistence type="predicted"/>
<dbReference type="Proteomes" id="UP000620366">
    <property type="component" value="Unassembled WGS sequence"/>
</dbReference>
<sequence length="226" mass="24449">MLPLPDERPEPLTDRLTIFQKRRGYRFGAEAVALARFAGEHPGERGADLGTGSGVVALLMSESARFAHMTGLELQPAYADMARRSVEANRLTERITIVQGDLRRIDEYLPAGEFDFVTGNPPFYPVGTGRASPDEARRTAMTECAATLADFVRAAAFLLAPGGRLYLVHLPARRADVETALGAAGLAPRRLQSVLPRRGAAASFLLFEAMRGGGPCRTEPEIILNS</sequence>
<dbReference type="InterPro" id="IPR007848">
    <property type="entry name" value="Small_mtfrase_dom"/>
</dbReference>
<accession>A0A926HVC8</accession>
<dbReference type="SUPFAM" id="SSF53335">
    <property type="entry name" value="S-adenosyl-L-methionine-dependent methyltransferases"/>
    <property type="match status" value="1"/>
</dbReference>
<dbReference type="Pfam" id="PF05175">
    <property type="entry name" value="MTS"/>
    <property type="match status" value="1"/>
</dbReference>
<dbReference type="PANTHER" id="PTHR47739">
    <property type="entry name" value="TRNA1(VAL) (ADENINE(37)-N6)-METHYLTRANSFERASE"/>
    <property type="match status" value="1"/>
</dbReference>
<dbReference type="AlphaFoldDB" id="A0A926HVC8"/>
<keyword evidence="2" id="KW-0489">Methyltransferase</keyword>